<keyword evidence="3" id="KW-1185">Reference proteome</keyword>
<dbReference type="EMBL" id="PIUM01000009">
    <property type="protein sequence ID" value="PKU24648.1"/>
    <property type="molecule type" value="Genomic_DNA"/>
</dbReference>
<protein>
    <submittedName>
        <fullName evidence="2">Uncharacterized protein</fullName>
    </submittedName>
</protein>
<accession>A0A2N3PW97</accession>
<sequence>MDASSIRIVSSRFIPFVEIASEREAAIFSGEAVLGRINYAAFTGRADLTEDSYQFDVIILTFDFKPDTMCLAARREKPRFGLLLISVLIFGIGFAFAAVTPNAWLSRLDGWADGRTSEARRPSFNHSIAALY</sequence>
<proteinExistence type="predicted"/>
<reference evidence="3" key="1">
    <citation type="submission" date="2017-12" db="EMBL/GenBank/DDBJ databases">
        <title>Draft genome sequence of Telmatospirillum siberiense 26-4b1T, an acidotolerant peatland alphaproteobacterium potentially involved in sulfur cycling.</title>
        <authorList>
            <person name="Hausmann B."/>
            <person name="Pjevac P."/>
            <person name="Schreck K."/>
            <person name="Herbold C.W."/>
            <person name="Daims H."/>
            <person name="Wagner M."/>
            <person name="Pester M."/>
            <person name="Loy A."/>
        </authorList>
    </citation>
    <scope>NUCLEOTIDE SEQUENCE [LARGE SCALE GENOMIC DNA]</scope>
    <source>
        <strain evidence="3">26-4b1</strain>
    </source>
</reference>
<evidence type="ECO:0000313" key="2">
    <source>
        <dbReference type="EMBL" id="PKU24648.1"/>
    </source>
</evidence>
<feature type="transmembrane region" description="Helical" evidence="1">
    <location>
        <begin position="80"/>
        <end position="99"/>
    </location>
</feature>
<comment type="caution">
    <text evidence="2">The sequence shown here is derived from an EMBL/GenBank/DDBJ whole genome shotgun (WGS) entry which is preliminary data.</text>
</comment>
<keyword evidence="1" id="KW-0812">Transmembrane</keyword>
<keyword evidence="1" id="KW-0472">Membrane</keyword>
<evidence type="ECO:0000313" key="3">
    <source>
        <dbReference type="Proteomes" id="UP000233293"/>
    </source>
</evidence>
<evidence type="ECO:0000256" key="1">
    <source>
        <dbReference type="SAM" id="Phobius"/>
    </source>
</evidence>
<name>A0A2N3PW97_9PROT</name>
<organism evidence="2 3">
    <name type="scientific">Telmatospirillum siberiense</name>
    <dbReference type="NCBI Taxonomy" id="382514"/>
    <lineage>
        <taxon>Bacteria</taxon>
        <taxon>Pseudomonadati</taxon>
        <taxon>Pseudomonadota</taxon>
        <taxon>Alphaproteobacteria</taxon>
        <taxon>Rhodospirillales</taxon>
        <taxon>Rhodospirillaceae</taxon>
        <taxon>Telmatospirillum</taxon>
    </lineage>
</organism>
<gene>
    <name evidence="2" type="ORF">CWS72_09880</name>
</gene>
<dbReference type="Proteomes" id="UP000233293">
    <property type="component" value="Unassembled WGS sequence"/>
</dbReference>
<keyword evidence="1" id="KW-1133">Transmembrane helix</keyword>
<dbReference type="AlphaFoldDB" id="A0A2N3PW97"/>